<evidence type="ECO:0000256" key="3">
    <source>
        <dbReference type="RuleBase" id="RU361155"/>
    </source>
</evidence>
<dbReference type="Gene3D" id="3.40.50.300">
    <property type="entry name" value="P-loop containing nucleotide triphosphate hydrolases"/>
    <property type="match status" value="1"/>
</dbReference>
<evidence type="ECO:0000313" key="7">
    <source>
        <dbReference type="Proteomes" id="UP000008311"/>
    </source>
</evidence>
<dbReference type="GO" id="GO:0008146">
    <property type="term" value="F:sulfotransferase activity"/>
    <property type="evidence" value="ECO:0000318"/>
    <property type="project" value="GO_Central"/>
</dbReference>
<dbReference type="AlphaFoldDB" id="B9SKF3"/>
<keyword evidence="2 3" id="KW-0808">Transferase</keyword>
<feature type="domain" description="Sulfotransferase" evidence="5">
    <location>
        <begin position="63"/>
        <end position="317"/>
    </location>
</feature>
<sequence>MDPTLQTSSNDQLPKSSSNQELNQLPREKFWEVIDIYRWEEFWCSSTEIERISAFQSHFQADDNDVIIASSLKTGTTWLKAVCVSIIHGDSDDEDLLIKGVPHAYAPNLENQIYQDSLHPDLSSAALGMPSPRLFHTHVPYNSLPHSIKKANCKIVYITRNPKDTLVSLWYFFNKIFRPRQDPLPFDTAFHSFCNGVHPYGPFFDHVLSYWTESLKMPHKILFLKYEDLKSNPIEEAKKLASFLGKPFHEDEDVQKVMQRCSLDRLKNLAVTKNGMTSKVPNSFFYRLGTVGDWKNYLTPEMSERLDHITRMKLQSSGLDLQN</sequence>
<comment type="similarity">
    <text evidence="1 3">Belongs to the sulfotransferase 1 family.</text>
</comment>
<accession>B9SKF3</accession>
<dbReference type="EC" id="2.8.2.-" evidence="3"/>
<dbReference type="InterPro" id="IPR027417">
    <property type="entry name" value="P-loop_NTPase"/>
</dbReference>
<dbReference type="Pfam" id="PF00685">
    <property type="entry name" value="Sulfotransfer_1"/>
    <property type="match status" value="1"/>
</dbReference>
<dbReference type="eggNOG" id="KOG1584">
    <property type="taxonomic scope" value="Eukaryota"/>
</dbReference>
<evidence type="ECO:0000313" key="6">
    <source>
        <dbReference type="EMBL" id="EEF35874.1"/>
    </source>
</evidence>
<evidence type="ECO:0000256" key="2">
    <source>
        <dbReference type="ARBA" id="ARBA00022679"/>
    </source>
</evidence>
<organism evidence="6 7">
    <name type="scientific">Ricinus communis</name>
    <name type="common">Castor bean</name>
    <dbReference type="NCBI Taxonomy" id="3988"/>
    <lineage>
        <taxon>Eukaryota</taxon>
        <taxon>Viridiplantae</taxon>
        <taxon>Streptophyta</taxon>
        <taxon>Embryophyta</taxon>
        <taxon>Tracheophyta</taxon>
        <taxon>Spermatophyta</taxon>
        <taxon>Magnoliopsida</taxon>
        <taxon>eudicotyledons</taxon>
        <taxon>Gunneridae</taxon>
        <taxon>Pentapetalae</taxon>
        <taxon>rosids</taxon>
        <taxon>fabids</taxon>
        <taxon>Malpighiales</taxon>
        <taxon>Euphorbiaceae</taxon>
        <taxon>Acalyphoideae</taxon>
        <taxon>Acalypheae</taxon>
        <taxon>Ricinus</taxon>
    </lineage>
</organism>
<dbReference type="GO" id="GO:0005737">
    <property type="term" value="C:cytoplasm"/>
    <property type="evidence" value="ECO:0000318"/>
    <property type="project" value="GO_Central"/>
</dbReference>
<dbReference type="InParanoid" id="B9SKF3"/>
<evidence type="ECO:0000256" key="1">
    <source>
        <dbReference type="ARBA" id="ARBA00005771"/>
    </source>
</evidence>
<gene>
    <name evidence="6" type="ORF">RCOM_0658530</name>
</gene>
<dbReference type="InterPro" id="IPR000863">
    <property type="entry name" value="Sulfotransferase_dom"/>
</dbReference>
<dbReference type="STRING" id="3988.B9SKF3"/>
<dbReference type="Proteomes" id="UP000008311">
    <property type="component" value="Unassembled WGS sequence"/>
</dbReference>
<reference evidence="7" key="1">
    <citation type="journal article" date="2010" name="Nat. Biotechnol.">
        <title>Draft genome sequence of the oilseed species Ricinus communis.</title>
        <authorList>
            <person name="Chan A.P."/>
            <person name="Crabtree J."/>
            <person name="Zhao Q."/>
            <person name="Lorenzi H."/>
            <person name="Orvis J."/>
            <person name="Puiu D."/>
            <person name="Melake-Berhan A."/>
            <person name="Jones K.M."/>
            <person name="Redman J."/>
            <person name="Chen G."/>
            <person name="Cahoon E.B."/>
            <person name="Gedil M."/>
            <person name="Stanke M."/>
            <person name="Haas B.J."/>
            <person name="Wortman J.R."/>
            <person name="Fraser-Liggett C.M."/>
            <person name="Ravel J."/>
            <person name="Rabinowicz P.D."/>
        </authorList>
    </citation>
    <scope>NUCLEOTIDE SEQUENCE [LARGE SCALE GENOMIC DNA]</scope>
    <source>
        <strain evidence="7">cv. Hale</strain>
    </source>
</reference>
<dbReference type="SUPFAM" id="SSF52540">
    <property type="entry name" value="P-loop containing nucleoside triphosphate hydrolases"/>
    <property type="match status" value="1"/>
</dbReference>
<evidence type="ECO:0000259" key="5">
    <source>
        <dbReference type="Pfam" id="PF00685"/>
    </source>
</evidence>
<name>B9SKF3_RICCO</name>
<dbReference type="EMBL" id="EQ974002">
    <property type="protein sequence ID" value="EEF35874.1"/>
    <property type="molecule type" value="Genomic_DNA"/>
</dbReference>
<protein>
    <recommendedName>
        <fullName evidence="3">Sulfotransferase</fullName>
        <ecNumber evidence="3">2.8.2.-</ecNumber>
    </recommendedName>
</protein>
<dbReference type="PANTHER" id="PTHR11783">
    <property type="entry name" value="SULFOTRANSFERASE SULT"/>
    <property type="match status" value="1"/>
</dbReference>
<dbReference type="GO" id="GO:0051923">
    <property type="term" value="P:sulfation"/>
    <property type="evidence" value="ECO:0000318"/>
    <property type="project" value="GO_Central"/>
</dbReference>
<evidence type="ECO:0000256" key="4">
    <source>
        <dbReference type="SAM" id="MobiDB-lite"/>
    </source>
</evidence>
<proteinExistence type="inferred from homology"/>
<keyword evidence="7" id="KW-1185">Reference proteome</keyword>
<feature type="region of interest" description="Disordered" evidence="4">
    <location>
        <begin position="1"/>
        <end position="21"/>
    </location>
</feature>